<dbReference type="Proteomes" id="UP000236723">
    <property type="component" value="Unassembled WGS sequence"/>
</dbReference>
<feature type="signal peptide" evidence="5">
    <location>
        <begin position="1"/>
        <end position="25"/>
    </location>
</feature>
<proteinExistence type="inferred from homology"/>
<sequence>MKNGSRLAALGGVVVAGALALSACGSDNNAGTDASNAPTGKVDCVKGTVNAAGASSQKNAIEEWKKIYAQQCAGATLNYNPAGSGAGIQAFLAGQVSFAGSDSALDAEEAPKAQQRCQGNPAWNLPMVVGPVAVIYNLQGVDGLQLKPETLASIFAGKIKKWNDPAIAKDNPDAQLPDNDIKPIHRADESGTTENFTDYLGNVAGDVWKWEAEKKWPTEAGGQGAPKSDGVVTVLKQTQGGISYVEMSFATKNSLQTAKIANGAGEFVEVSEQSVGSALDGAKIVGQGNDLAMELDYNTKTAGAYPIFLVTYEVVCSKGLPADQAQFVKAFLKYTASEDGQKVLTEAGYAPLSDGLATKVRASIEALS</sequence>
<organism evidence="7 8">
    <name type="scientific">Thermomonospora echinospora</name>
    <dbReference type="NCBI Taxonomy" id="1992"/>
    <lineage>
        <taxon>Bacteria</taxon>
        <taxon>Bacillati</taxon>
        <taxon>Actinomycetota</taxon>
        <taxon>Actinomycetes</taxon>
        <taxon>Streptosporangiales</taxon>
        <taxon>Thermomonosporaceae</taxon>
        <taxon>Thermomonospora</taxon>
    </lineage>
</organism>
<dbReference type="GO" id="GO:0042301">
    <property type="term" value="F:phosphate ion binding"/>
    <property type="evidence" value="ECO:0007669"/>
    <property type="project" value="InterPro"/>
</dbReference>
<dbReference type="SUPFAM" id="SSF53850">
    <property type="entry name" value="Periplasmic binding protein-like II"/>
    <property type="match status" value="1"/>
</dbReference>
<dbReference type="AlphaFoldDB" id="A0A1H6D1L2"/>
<evidence type="ECO:0000256" key="1">
    <source>
        <dbReference type="ARBA" id="ARBA00008725"/>
    </source>
</evidence>
<dbReference type="EMBL" id="FNVO01000012">
    <property type="protein sequence ID" value="SEG79231.1"/>
    <property type="molecule type" value="Genomic_DNA"/>
</dbReference>
<evidence type="ECO:0000256" key="4">
    <source>
        <dbReference type="PIRNR" id="PIRNR002756"/>
    </source>
</evidence>
<accession>A0A1H6D1L2</accession>
<dbReference type="GO" id="GO:0035435">
    <property type="term" value="P:phosphate ion transmembrane transport"/>
    <property type="evidence" value="ECO:0007669"/>
    <property type="project" value="InterPro"/>
</dbReference>
<keyword evidence="2 4" id="KW-0813">Transport</keyword>
<evidence type="ECO:0000259" key="6">
    <source>
        <dbReference type="Pfam" id="PF12849"/>
    </source>
</evidence>
<feature type="domain" description="PBP" evidence="6">
    <location>
        <begin position="43"/>
        <end position="338"/>
    </location>
</feature>
<dbReference type="GO" id="GO:0043190">
    <property type="term" value="C:ATP-binding cassette (ABC) transporter complex"/>
    <property type="evidence" value="ECO:0007669"/>
    <property type="project" value="InterPro"/>
</dbReference>
<dbReference type="PANTHER" id="PTHR42996">
    <property type="entry name" value="PHOSPHATE-BINDING PROTEIN PSTS"/>
    <property type="match status" value="1"/>
</dbReference>
<feature type="chain" id="PRO_5038487884" description="Phosphate-binding protein" evidence="5">
    <location>
        <begin position="26"/>
        <end position="368"/>
    </location>
</feature>
<protein>
    <recommendedName>
        <fullName evidence="4">Phosphate-binding protein</fullName>
    </recommendedName>
</protein>
<dbReference type="InterPro" id="IPR024370">
    <property type="entry name" value="PBP_domain"/>
</dbReference>
<keyword evidence="8" id="KW-1185">Reference proteome</keyword>
<gene>
    <name evidence="7" type="ORF">SAMN04489712_112186</name>
</gene>
<evidence type="ECO:0000256" key="5">
    <source>
        <dbReference type="SAM" id="SignalP"/>
    </source>
</evidence>
<dbReference type="InterPro" id="IPR050962">
    <property type="entry name" value="Phosphate-bind_PstS"/>
</dbReference>
<name>A0A1H6D1L2_9ACTN</name>
<evidence type="ECO:0000313" key="8">
    <source>
        <dbReference type="Proteomes" id="UP000236723"/>
    </source>
</evidence>
<dbReference type="Pfam" id="PF12849">
    <property type="entry name" value="PBP_like_2"/>
    <property type="match status" value="1"/>
</dbReference>
<dbReference type="RefSeq" id="WP_103940778.1">
    <property type="nucleotide sequence ID" value="NZ_FNVO01000012.1"/>
</dbReference>
<dbReference type="NCBIfam" id="TIGR00975">
    <property type="entry name" value="3a0107s03"/>
    <property type="match status" value="1"/>
</dbReference>
<dbReference type="PROSITE" id="PS51257">
    <property type="entry name" value="PROKAR_LIPOPROTEIN"/>
    <property type="match status" value="1"/>
</dbReference>
<dbReference type="InterPro" id="IPR005673">
    <property type="entry name" value="ABC_phos-bd_PstS"/>
</dbReference>
<reference evidence="8" key="1">
    <citation type="submission" date="2016-10" db="EMBL/GenBank/DDBJ databases">
        <authorList>
            <person name="Varghese N."/>
            <person name="Submissions S."/>
        </authorList>
    </citation>
    <scope>NUCLEOTIDE SEQUENCE [LARGE SCALE GENOMIC DNA]</scope>
    <source>
        <strain evidence="8">DSM 43163</strain>
    </source>
</reference>
<dbReference type="OrthoDB" id="9801510at2"/>
<evidence type="ECO:0000256" key="3">
    <source>
        <dbReference type="ARBA" id="ARBA00022592"/>
    </source>
</evidence>
<dbReference type="CDD" id="cd13565">
    <property type="entry name" value="PBP2_PstS"/>
    <property type="match status" value="1"/>
</dbReference>
<evidence type="ECO:0000313" key="7">
    <source>
        <dbReference type="EMBL" id="SEG79231.1"/>
    </source>
</evidence>
<dbReference type="Gene3D" id="3.40.190.10">
    <property type="entry name" value="Periplasmic binding protein-like II"/>
    <property type="match status" value="2"/>
</dbReference>
<evidence type="ECO:0000256" key="2">
    <source>
        <dbReference type="ARBA" id="ARBA00022448"/>
    </source>
</evidence>
<dbReference type="PIRSF" id="PIRSF002756">
    <property type="entry name" value="PstS"/>
    <property type="match status" value="1"/>
</dbReference>
<comment type="similarity">
    <text evidence="1 4">Belongs to the PstS family.</text>
</comment>
<keyword evidence="5" id="KW-0732">Signal</keyword>
<dbReference type="PANTHER" id="PTHR42996:SF1">
    <property type="entry name" value="PHOSPHATE-BINDING PROTEIN PSTS"/>
    <property type="match status" value="1"/>
</dbReference>
<keyword evidence="3 4" id="KW-0592">Phosphate transport</keyword>